<reference evidence="2" key="1">
    <citation type="journal article" date="2022" name="New Phytol.">
        <title>Evolutionary transition to the ectomycorrhizal habit in the genomes of a hyperdiverse lineage of mushroom-forming fungi.</title>
        <authorList>
            <person name="Looney B."/>
            <person name="Miyauchi S."/>
            <person name="Morin E."/>
            <person name="Drula E."/>
            <person name="Courty P.E."/>
            <person name="Kohler A."/>
            <person name="Kuo A."/>
            <person name="LaButti K."/>
            <person name="Pangilinan J."/>
            <person name="Lipzen A."/>
            <person name="Riley R."/>
            <person name="Andreopoulos W."/>
            <person name="He G."/>
            <person name="Johnson J."/>
            <person name="Nolan M."/>
            <person name="Tritt A."/>
            <person name="Barry K.W."/>
            <person name="Grigoriev I.V."/>
            <person name="Nagy L.G."/>
            <person name="Hibbett D."/>
            <person name="Henrissat B."/>
            <person name="Matheny P.B."/>
            <person name="Labbe J."/>
            <person name="Martin F.M."/>
        </authorList>
    </citation>
    <scope>NUCLEOTIDE SEQUENCE</scope>
    <source>
        <strain evidence="2">BPL690</strain>
    </source>
</reference>
<evidence type="ECO:0000256" key="1">
    <source>
        <dbReference type="SAM" id="Phobius"/>
    </source>
</evidence>
<feature type="transmembrane region" description="Helical" evidence="1">
    <location>
        <begin position="42"/>
        <end position="63"/>
    </location>
</feature>
<dbReference type="AlphaFoldDB" id="A0AAD4QPP0"/>
<sequence>MPLLTFTFPPWLPGFLCYLFLLVINIILSLITLITLQNVATALEIVLVTCNSFAGVIVIAVLFFKLLMRSCMFNDIKLDRKALLGVTILDAFAAVAWSIHVDKKGFCAKSLDGQGKCHTPLLIFALILAWISVLVAYGAAVYSDHGKKRKETSTLPIHLSGRVISPPVVIHAGHFSGYEVEDERKFRGFTEIPF</sequence>
<feature type="transmembrane region" description="Helical" evidence="1">
    <location>
        <begin position="12"/>
        <end position="36"/>
    </location>
</feature>
<keyword evidence="1" id="KW-0812">Transmembrane</keyword>
<evidence type="ECO:0000313" key="3">
    <source>
        <dbReference type="Proteomes" id="UP001203297"/>
    </source>
</evidence>
<dbReference type="Proteomes" id="UP001203297">
    <property type="component" value="Unassembled WGS sequence"/>
</dbReference>
<comment type="caution">
    <text evidence="2">The sequence shown here is derived from an EMBL/GenBank/DDBJ whole genome shotgun (WGS) entry which is preliminary data.</text>
</comment>
<proteinExistence type="predicted"/>
<organism evidence="2 3">
    <name type="scientific">Multifurca ochricompacta</name>
    <dbReference type="NCBI Taxonomy" id="376703"/>
    <lineage>
        <taxon>Eukaryota</taxon>
        <taxon>Fungi</taxon>
        <taxon>Dikarya</taxon>
        <taxon>Basidiomycota</taxon>
        <taxon>Agaricomycotina</taxon>
        <taxon>Agaricomycetes</taxon>
        <taxon>Russulales</taxon>
        <taxon>Russulaceae</taxon>
        <taxon>Multifurca</taxon>
    </lineage>
</organism>
<feature type="transmembrane region" description="Helical" evidence="1">
    <location>
        <begin position="121"/>
        <end position="142"/>
    </location>
</feature>
<keyword evidence="1" id="KW-1133">Transmembrane helix</keyword>
<feature type="transmembrane region" description="Helical" evidence="1">
    <location>
        <begin position="83"/>
        <end position="101"/>
    </location>
</feature>
<protein>
    <recommendedName>
        <fullName evidence="4">MARVEL domain-containing protein</fullName>
    </recommendedName>
</protein>
<accession>A0AAD4QPP0</accession>
<keyword evidence="1" id="KW-0472">Membrane</keyword>
<evidence type="ECO:0008006" key="4">
    <source>
        <dbReference type="Google" id="ProtNLM"/>
    </source>
</evidence>
<dbReference type="EMBL" id="WTXG01000009">
    <property type="protein sequence ID" value="KAI0303390.1"/>
    <property type="molecule type" value="Genomic_DNA"/>
</dbReference>
<evidence type="ECO:0000313" key="2">
    <source>
        <dbReference type="EMBL" id="KAI0303390.1"/>
    </source>
</evidence>
<gene>
    <name evidence="2" type="ORF">B0F90DRAFT_1367591</name>
</gene>
<keyword evidence="3" id="KW-1185">Reference proteome</keyword>
<name>A0AAD4QPP0_9AGAM</name>